<dbReference type="GeneID" id="94375813"/>
<accession>A0ABX8TDX3</accession>
<proteinExistence type="predicted"/>
<evidence type="ECO:0000313" key="2">
    <source>
        <dbReference type="Proteomes" id="UP000824334"/>
    </source>
</evidence>
<evidence type="ECO:0000313" key="1">
    <source>
        <dbReference type="EMBL" id="QYC09162.1"/>
    </source>
</evidence>
<dbReference type="Proteomes" id="UP000824334">
    <property type="component" value="Chromosome"/>
</dbReference>
<dbReference type="RefSeq" id="WP_219373662.1">
    <property type="nucleotide sequence ID" value="NZ_CP080034.1"/>
</dbReference>
<gene>
    <name evidence="1" type="ORF">KWG56_11075</name>
</gene>
<dbReference type="EMBL" id="CP080034">
    <property type="protein sequence ID" value="QYC09162.1"/>
    <property type="molecule type" value="Genomic_DNA"/>
</dbReference>
<keyword evidence="2" id="KW-1185">Reference proteome</keyword>
<name>A0ABX8TDX3_9CAUL</name>
<sequence length="46" mass="5119">MTLHHAHAPSALHRLSLTAALSKFAKGWLDASKAYVATQYRRPWAS</sequence>
<protein>
    <submittedName>
        <fullName evidence="1">Uncharacterized protein</fullName>
    </submittedName>
</protein>
<reference evidence="1 2" key="1">
    <citation type="submission" date="2021-07" db="EMBL/GenBank/DDBJ databases">
        <title>Isolation and characterization of bacteria from a gold mining with a capacity of golden bioaccumulation.</title>
        <authorList>
            <person name="Yang X.J."/>
        </authorList>
    </citation>
    <scope>NUCLEOTIDE SEQUENCE [LARGE SCALE GENOMIC DNA]</scope>
    <source>
        <strain evidence="1 2">Au29</strain>
    </source>
</reference>
<organism evidence="1 2">
    <name type="scientific">Brevundimonas nasdae</name>
    <dbReference type="NCBI Taxonomy" id="172043"/>
    <lineage>
        <taxon>Bacteria</taxon>
        <taxon>Pseudomonadati</taxon>
        <taxon>Pseudomonadota</taxon>
        <taxon>Alphaproteobacteria</taxon>
        <taxon>Caulobacterales</taxon>
        <taxon>Caulobacteraceae</taxon>
        <taxon>Brevundimonas</taxon>
    </lineage>
</organism>